<protein>
    <submittedName>
        <fullName evidence="1">Uncharacterized protein</fullName>
    </submittedName>
</protein>
<dbReference type="EMBL" id="JAZDWU010000006">
    <property type="protein sequence ID" value="KAK9999773.1"/>
    <property type="molecule type" value="Genomic_DNA"/>
</dbReference>
<evidence type="ECO:0000313" key="1">
    <source>
        <dbReference type="EMBL" id="KAK9999773.1"/>
    </source>
</evidence>
<accession>A0AAW2CP04</accession>
<dbReference type="AlphaFoldDB" id="A0AAW2CP04"/>
<keyword evidence="2" id="KW-1185">Reference proteome</keyword>
<gene>
    <name evidence="1" type="ORF">SO802_019376</name>
</gene>
<reference evidence="1 2" key="1">
    <citation type="submission" date="2024-01" db="EMBL/GenBank/DDBJ databases">
        <title>A telomere-to-telomere, gap-free genome of sweet tea (Lithocarpus litseifolius).</title>
        <authorList>
            <person name="Zhou J."/>
        </authorList>
    </citation>
    <scope>NUCLEOTIDE SEQUENCE [LARGE SCALE GENOMIC DNA]</scope>
    <source>
        <strain evidence="1">Zhou-2022a</strain>
        <tissue evidence="1">Leaf</tissue>
    </source>
</reference>
<organism evidence="1 2">
    <name type="scientific">Lithocarpus litseifolius</name>
    <dbReference type="NCBI Taxonomy" id="425828"/>
    <lineage>
        <taxon>Eukaryota</taxon>
        <taxon>Viridiplantae</taxon>
        <taxon>Streptophyta</taxon>
        <taxon>Embryophyta</taxon>
        <taxon>Tracheophyta</taxon>
        <taxon>Spermatophyta</taxon>
        <taxon>Magnoliopsida</taxon>
        <taxon>eudicotyledons</taxon>
        <taxon>Gunneridae</taxon>
        <taxon>Pentapetalae</taxon>
        <taxon>rosids</taxon>
        <taxon>fabids</taxon>
        <taxon>Fagales</taxon>
        <taxon>Fagaceae</taxon>
        <taxon>Lithocarpus</taxon>
    </lineage>
</organism>
<proteinExistence type="predicted"/>
<evidence type="ECO:0000313" key="2">
    <source>
        <dbReference type="Proteomes" id="UP001459277"/>
    </source>
</evidence>
<dbReference type="Proteomes" id="UP001459277">
    <property type="component" value="Unassembled WGS sequence"/>
</dbReference>
<name>A0AAW2CP04_9ROSI</name>
<sequence length="96" mass="10913">MRRRQRSYRQPAITIIFPPPLVPCQTYTTGTGTDNLKNTKQLELVREEIRVSSLFSHPNLLPLLGHAIISVKYKLSGVMAKEAICFAARDFLQDKL</sequence>
<comment type="caution">
    <text evidence="1">The sequence shown here is derived from an EMBL/GenBank/DDBJ whole genome shotgun (WGS) entry which is preliminary data.</text>
</comment>